<evidence type="ECO:0000259" key="3">
    <source>
        <dbReference type="Pfam" id="PF11887"/>
    </source>
</evidence>
<sequence length="343" mass="36532">MNRGSLTGPLVKSALFILVTVLATAVLAVSIANEGVGETERYGARFTDTTGLIEGDSVRVAGVKVGEVESIEVVDKRFARVEFSLRKGRTLPASTTATVKYLNMVGQRYISLQRGVGPVGEVLRPGDTIPLRNTTPALDLTQLFNGFQPLFQGLSPHETNKLAGEIIQVLQGEGGTVESLVASIGSLTTTLAKKDKAIGAIIDNLNTVLDTVNTREKKFTTLIGTLRKLVSGFSRDREALGESVGAMSELTTTTADLFHDGRRPLKESVEGLGQVSGTLAASTPEVERFLEKTPAKMDALTRMSSYGSWLNLYLCEARVSGVSTSDGSGPPTGLPVTEGRCER</sequence>
<proteinExistence type="predicted"/>
<evidence type="ECO:0000259" key="2">
    <source>
        <dbReference type="Pfam" id="PF02470"/>
    </source>
</evidence>
<feature type="domain" description="Mce/MlaD" evidence="2">
    <location>
        <begin position="39"/>
        <end position="115"/>
    </location>
</feature>
<dbReference type="PANTHER" id="PTHR33371">
    <property type="entry name" value="INTERMEMBRANE PHOSPHOLIPID TRANSPORT SYSTEM BINDING PROTEIN MLAD-RELATED"/>
    <property type="match status" value="1"/>
</dbReference>
<gene>
    <name evidence="4" type="ORF">KDA82_16940</name>
</gene>
<dbReference type="InterPro" id="IPR005693">
    <property type="entry name" value="Mce"/>
</dbReference>
<dbReference type="AlphaFoldDB" id="A0A8T4ISE4"/>
<dbReference type="InterPro" id="IPR003399">
    <property type="entry name" value="Mce/MlaD"/>
</dbReference>
<evidence type="ECO:0000256" key="1">
    <source>
        <dbReference type="SAM" id="MobiDB-lite"/>
    </source>
</evidence>
<feature type="region of interest" description="Disordered" evidence="1">
    <location>
        <begin position="322"/>
        <end position="343"/>
    </location>
</feature>
<organism evidence="4 5">
    <name type="scientific">Streptomyces daliensis</name>
    <dbReference type="NCBI Taxonomy" id="299421"/>
    <lineage>
        <taxon>Bacteria</taxon>
        <taxon>Bacillati</taxon>
        <taxon>Actinomycetota</taxon>
        <taxon>Actinomycetes</taxon>
        <taxon>Kitasatosporales</taxon>
        <taxon>Streptomycetaceae</taxon>
        <taxon>Streptomyces</taxon>
    </lineage>
</organism>
<dbReference type="Pfam" id="PF02470">
    <property type="entry name" value="MlaD"/>
    <property type="match status" value="1"/>
</dbReference>
<keyword evidence="5" id="KW-1185">Reference proteome</keyword>
<dbReference type="InterPro" id="IPR024516">
    <property type="entry name" value="Mce_C"/>
</dbReference>
<accession>A0A8T4ISE4</accession>
<dbReference type="InterPro" id="IPR052336">
    <property type="entry name" value="MlaD_Phospholipid_Transporter"/>
</dbReference>
<dbReference type="Pfam" id="PF11887">
    <property type="entry name" value="Mce4_CUP1"/>
    <property type="match status" value="1"/>
</dbReference>
<name>A0A8T4ISE4_9ACTN</name>
<dbReference type="NCBIfam" id="TIGR00996">
    <property type="entry name" value="Mtu_fam_mce"/>
    <property type="match status" value="1"/>
</dbReference>
<feature type="domain" description="Mammalian cell entry C-terminal" evidence="3">
    <location>
        <begin position="121"/>
        <end position="308"/>
    </location>
</feature>
<dbReference type="EMBL" id="JAGSMN010000365">
    <property type="protein sequence ID" value="MBR7674675.1"/>
    <property type="molecule type" value="Genomic_DNA"/>
</dbReference>
<comment type="caution">
    <text evidence="4">The sequence shown here is derived from an EMBL/GenBank/DDBJ whole genome shotgun (WGS) entry which is preliminary data.</text>
</comment>
<reference evidence="4" key="1">
    <citation type="submission" date="2021-04" db="EMBL/GenBank/DDBJ databases">
        <title>Sequencing of actinobacteria type strains.</title>
        <authorList>
            <person name="Nguyen G.-S."/>
            <person name="Wentzel A."/>
        </authorList>
    </citation>
    <scope>NUCLEOTIDE SEQUENCE</scope>
    <source>
        <strain evidence="4">DSM 42095</strain>
    </source>
</reference>
<evidence type="ECO:0000313" key="4">
    <source>
        <dbReference type="EMBL" id="MBR7674675.1"/>
    </source>
</evidence>
<evidence type="ECO:0000313" key="5">
    <source>
        <dbReference type="Proteomes" id="UP000675554"/>
    </source>
</evidence>
<dbReference type="GO" id="GO:0005576">
    <property type="term" value="C:extracellular region"/>
    <property type="evidence" value="ECO:0007669"/>
    <property type="project" value="TreeGrafter"/>
</dbReference>
<dbReference type="PANTHER" id="PTHR33371:SF17">
    <property type="entry name" value="MCE-FAMILY PROTEIN MCE1B"/>
    <property type="match status" value="1"/>
</dbReference>
<dbReference type="Proteomes" id="UP000675554">
    <property type="component" value="Unassembled WGS sequence"/>
</dbReference>
<dbReference type="GO" id="GO:0051701">
    <property type="term" value="P:biological process involved in interaction with host"/>
    <property type="evidence" value="ECO:0007669"/>
    <property type="project" value="TreeGrafter"/>
</dbReference>
<protein>
    <submittedName>
        <fullName evidence="4">MCE family protein</fullName>
    </submittedName>
</protein>